<proteinExistence type="inferred from homology"/>
<dbReference type="EMBL" id="CDMY01000343">
    <property type="protein sequence ID" value="CEM03504.1"/>
    <property type="molecule type" value="Genomic_DNA"/>
</dbReference>
<evidence type="ECO:0000313" key="8">
    <source>
        <dbReference type="Proteomes" id="UP000041254"/>
    </source>
</evidence>
<evidence type="ECO:0000256" key="3">
    <source>
        <dbReference type="ARBA" id="ARBA00022692"/>
    </source>
</evidence>
<evidence type="ECO:0000256" key="5">
    <source>
        <dbReference type="ARBA" id="ARBA00023136"/>
    </source>
</evidence>
<dbReference type="InterPro" id="IPR007248">
    <property type="entry name" value="Mpv17_PMP22"/>
</dbReference>
<dbReference type="PANTHER" id="PTHR11266:SF21">
    <property type="entry name" value="ACT DOMAIN-CONTAINING PROTEIN"/>
    <property type="match status" value="1"/>
</dbReference>
<reference evidence="7 8" key="1">
    <citation type="submission" date="2014-11" db="EMBL/GenBank/DDBJ databases">
        <authorList>
            <person name="Zhu J."/>
            <person name="Qi W."/>
            <person name="Song R."/>
        </authorList>
    </citation>
    <scope>NUCLEOTIDE SEQUENCE [LARGE SCALE GENOMIC DNA]</scope>
</reference>
<evidence type="ECO:0000256" key="4">
    <source>
        <dbReference type="ARBA" id="ARBA00022989"/>
    </source>
</evidence>
<evidence type="ECO:0000256" key="2">
    <source>
        <dbReference type="ARBA" id="ARBA00006824"/>
    </source>
</evidence>
<dbReference type="AlphaFoldDB" id="A0A0G4EY03"/>
<dbReference type="OrthoDB" id="5345392at2759"/>
<dbReference type="PhylomeDB" id="A0A0G4EY03"/>
<organism evidence="7 8">
    <name type="scientific">Vitrella brassicaformis (strain CCMP3155)</name>
    <dbReference type="NCBI Taxonomy" id="1169540"/>
    <lineage>
        <taxon>Eukaryota</taxon>
        <taxon>Sar</taxon>
        <taxon>Alveolata</taxon>
        <taxon>Colpodellida</taxon>
        <taxon>Vitrellaceae</taxon>
        <taxon>Vitrella</taxon>
    </lineage>
</organism>
<accession>A0A0G4EY03</accession>
<evidence type="ECO:0000313" key="7">
    <source>
        <dbReference type="EMBL" id="CEM03504.1"/>
    </source>
</evidence>
<protein>
    <recommendedName>
        <fullName evidence="9">Peroxisomal membrane protein MPV17</fullName>
    </recommendedName>
</protein>
<dbReference type="STRING" id="1169540.A0A0G4EY03"/>
<name>A0A0G4EY03_VITBC</name>
<evidence type="ECO:0000256" key="1">
    <source>
        <dbReference type="ARBA" id="ARBA00004141"/>
    </source>
</evidence>
<dbReference type="GO" id="GO:0016020">
    <property type="term" value="C:membrane"/>
    <property type="evidence" value="ECO:0007669"/>
    <property type="project" value="UniProtKB-SubCell"/>
</dbReference>
<evidence type="ECO:0008006" key="9">
    <source>
        <dbReference type="Google" id="ProtNLM"/>
    </source>
</evidence>
<keyword evidence="8" id="KW-1185">Reference proteome</keyword>
<evidence type="ECO:0000256" key="6">
    <source>
        <dbReference type="RuleBase" id="RU363053"/>
    </source>
</evidence>
<keyword evidence="3" id="KW-0812">Transmembrane</keyword>
<keyword evidence="4" id="KW-1133">Transmembrane helix</keyword>
<dbReference type="PANTHER" id="PTHR11266">
    <property type="entry name" value="PEROXISOMAL MEMBRANE PROTEIN 2, PXMP2 MPV17"/>
    <property type="match status" value="1"/>
</dbReference>
<dbReference type="Proteomes" id="UP000041254">
    <property type="component" value="Unassembled WGS sequence"/>
</dbReference>
<comment type="subcellular location">
    <subcellularLocation>
        <location evidence="1">Membrane</location>
        <topology evidence="1">Multi-pass membrane protein</topology>
    </subcellularLocation>
</comment>
<comment type="similarity">
    <text evidence="2 6">Belongs to the peroxisomal membrane protein PXMP2/4 family.</text>
</comment>
<dbReference type="Pfam" id="PF04117">
    <property type="entry name" value="Mpv17_PMP22"/>
    <property type="match status" value="1"/>
</dbReference>
<sequence length="184" mass="20620">MRLRVFEAYRAAYDKSPYAVAFATCFVKGGASDTLAQFKIERAESWDVLRTVKFASFSGLQTGCIQHFFYNVVFTRAFGPQRTMLVAVRKTLAECLGYIPFVYMPNYFMLKSVFNGGSLSEGLGDYVAEISGIMPKYWMIWTPVNLLVFGPLVQPQFRIACVAAVSFCWSALLSYLQPMKAGDG</sequence>
<dbReference type="InParanoid" id="A0A0G4EY03"/>
<keyword evidence="5" id="KW-0472">Membrane</keyword>
<gene>
    <name evidence="7" type="ORF">Vbra_5449</name>
</gene>
<dbReference type="GO" id="GO:0005737">
    <property type="term" value="C:cytoplasm"/>
    <property type="evidence" value="ECO:0007669"/>
    <property type="project" value="TreeGrafter"/>
</dbReference>
<dbReference type="VEuPathDB" id="CryptoDB:Vbra_5449"/>